<reference evidence="4" key="1">
    <citation type="submission" date="2011-12" db="EMBL/GenBank/DDBJ databases">
        <title>The Draft Genome of Lepisosteus oculatus.</title>
        <authorList>
            <consortium name="The Broad Institute Genome Assembly &amp; Analysis Group"/>
            <consortium name="Computational R&amp;D Group"/>
            <consortium name="and Sequencing Platform"/>
            <person name="Di Palma F."/>
            <person name="Alfoldi J."/>
            <person name="Johnson J."/>
            <person name="Berlin A."/>
            <person name="Gnerre S."/>
            <person name="Jaffe D."/>
            <person name="MacCallum I."/>
            <person name="Young S."/>
            <person name="Walker B.J."/>
            <person name="Lander E.S."/>
            <person name="Lindblad-Toh K."/>
        </authorList>
    </citation>
    <scope>NUCLEOTIDE SEQUENCE [LARGE SCALE GENOMIC DNA]</scope>
</reference>
<dbReference type="EMBL" id="AHAT01016649">
    <property type="status" value="NOT_ANNOTATED_CDS"/>
    <property type="molecule type" value="Genomic_DNA"/>
</dbReference>
<protein>
    <submittedName>
        <fullName evidence="3">Ataxin 7-like 2a</fullName>
    </submittedName>
</protein>
<feature type="compositionally biased region" description="Pro residues" evidence="1">
    <location>
        <begin position="199"/>
        <end position="223"/>
    </location>
</feature>
<feature type="region of interest" description="Disordered" evidence="1">
    <location>
        <begin position="461"/>
        <end position="759"/>
    </location>
</feature>
<dbReference type="PROSITE" id="PS51505">
    <property type="entry name" value="SCA7"/>
    <property type="match status" value="1"/>
</dbReference>
<dbReference type="STRING" id="7918.ENSLOCP00000015177"/>
<feature type="compositionally biased region" description="Pro residues" evidence="1">
    <location>
        <begin position="664"/>
        <end position="675"/>
    </location>
</feature>
<feature type="compositionally biased region" description="Basic and acidic residues" evidence="1">
    <location>
        <begin position="603"/>
        <end position="617"/>
    </location>
</feature>
<dbReference type="Pfam" id="PF08313">
    <property type="entry name" value="SCA7"/>
    <property type="match status" value="1"/>
</dbReference>
<reference evidence="3" key="3">
    <citation type="submission" date="2025-09" db="UniProtKB">
        <authorList>
            <consortium name="Ensembl"/>
        </authorList>
    </citation>
    <scope>IDENTIFICATION</scope>
</reference>
<feature type="region of interest" description="Disordered" evidence="1">
    <location>
        <begin position="313"/>
        <end position="406"/>
    </location>
</feature>
<dbReference type="PANTHER" id="PTHR15117">
    <property type="entry name" value="ATAXIN 7 RELATED"/>
    <property type="match status" value="1"/>
</dbReference>
<sequence length="759" mass="81113">VMAVRERAAAVMAALERRFPSLDDFAGQSWSSWVERAALPASEGGGEVEECGKSGRKRQEAMTLRKEDMSIFGHCPAHDDFYLVVCGHCSQVVKPQAFEKHCEKRHGPLGKLYSRLQLSPSAPPHRSRLGHPPSLHGTPRAVRDRPQGAPPPRAPPQPHPPVLQQRNAKGQREGSCLFTSAGSSEKQSSVSLPDSSSVKPPPPPESPQASPSPSPRDTPPKGTPPSEKQLARRGEPSRTPETLGALSSGQKNYKKASRKECDLDKHCGVMDPERKKLCTRLLTCNIHSIHQRRKVPGRTKSFDLLVAELKNGARTRERGVPVRERPSGAVPSPETPGPQLGAPHGRGRLANCTAPRSWASSESGAEEDSSGVEPQGTEPMSPPQHSRLSSEESEGEGLEEPSDWSYSPWHPKPLGVCSFGSHALGRGIFTFDRRLHRLRAALSSMVERHLNSHLWKKIPQAADLQSPRTSAPHPASSSPTFSPRNSSAPAGSASLPSASPLRTSSSCLTSSAFARETRPQPCPAASPSPGTACGPPDSVGGGGQSITSPLPANTPSPSGPSRAPTPAGKASKPSRQKERPSPEHVTSSRKRKRQRPPLSSEDPPSHERNCVAQERGRTPVSVSSEDPTRTAPCHHGPINGSLSPGKPRPPPEPPSSPSQTRRGTPPPRQAPPPDPSSRGRGASPSMHSKAVSYDHKGLGKKRKSGTPPSPAEPRAHKPHRTPHSPHASLFPWKKDGRGGGGLAAGLERKLGAQKPNLHH</sequence>
<evidence type="ECO:0000259" key="2">
    <source>
        <dbReference type="PROSITE" id="PS51505"/>
    </source>
</evidence>
<evidence type="ECO:0000256" key="1">
    <source>
        <dbReference type="SAM" id="MobiDB-lite"/>
    </source>
</evidence>
<proteinExistence type="predicted"/>
<dbReference type="InParanoid" id="W5N3G8"/>
<evidence type="ECO:0000313" key="4">
    <source>
        <dbReference type="Proteomes" id="UP000018468"/>
    </source>
</evidence>
<dbReference type="AlphaFoldDB" id="W5N3G8"/>
<feature type="compositionally biased region" description="Low complexity" evidence="1">
    <location>
        <begin position="466"/>
        <end position="508"/>
    </location>
</feature>
<feature type="region of interest" description="Disordered" evidence="1">
    <location>
        <begin position="115"/>
        <end position="257"/>
    </location>
</feature>
<feature type="compositionally biased region" description="Basic and acidic residues" evidence="1">
    <location>
        <begin position="314"/>
        <end position="326"/>
    </location>
</feature>
<keyword evidence="4" id="KW-1185">Reference proteome</keyword>
<dbReference type="Gene3D" id="6.10.140.1270">
    <property type="match status" value="1"/>
</dbReference>
<feature type="compositionally biased region" description="Low complexity" evidence="1">
    <location>
        <begin position="188"/>
        <end position="198"/>
    </location>
</feature>
<feature type="compositionally biased region" description="Pro residues" evidence="1">
    <location>
        <begin position="646"/>
        <end position="656"/>
    </location>
</feature>
<dbReference type="PANTHER" id="PTHR15117:SF5">
    <property type="entry name" value="ATAXIN-7-LIKE PROTEIN 2"/>
    <property type="match status" value="1"/>
</dbReference>
<dbReference type="OMA" id="WLFKRTH"/>
<accession>W5N3G8</accession>
<dbReference type="InterPro" id="IPR052237">
    <property type="entry name" value="Ataxin-7-like_regulator"/>
</dbReference>
<dbReference type="Ensembl" id="ENSLOCT00000015206.1">
    <property type="protein sequence ID" value="ENSLOCP00000015177.1"/>
    <property type="gene ID" value="ENSLOCG00000012332.1"/>
</dbReference>
<feature type="compositionally biased region" description="Polar residues" evidence="1">
    <location>
        <begin position="177"/>
        <end position="187"/>
    </location>
</feature>
<feature type="compositionally biased region" description="Acidic residues" evidence="1">
    <location>
        <begin position="391"/>
        <end position="402"/>
    </location>
</feature>
<dbReference type="Proteomes" id="UP000018468">
    <property type="component" value="Linkage group LG3"/>
</dbReference>
<name>W5N3G8_LEPOC</name>
<organism evidence="3 4">
    <name type="scientific">Lepisosteus oculatus</name>
    <name type="common">Spotted gar</name>
    <dbReference type="NCBI Taxonomy" id="7918"/>
    <lineage>
        <taxon>Eukaryota</taxon>
        <taxon>Metazoa</taxon>
        <taxon>Chordata</taxon>
        <taxon>Craniata</taxon>
        <taxon>Vertebrata</taxon>
        <taxon>Euteleostomi</taxon>
        <taxon>Actinopterygii</taxon>
        <taxon>Neopterygii</taxon>
        <taxon>Holostei</taxon>
        <taxon>Semionotiformes</taxon>
        <taxon>Lepisosteidae</taxon>
        <taxon>Lepisosteus</taxon>
    </lineage>
</organism>
<feature type="domain" description="SCA7" evidence="2">
    <location>
        <begin position="254"/>
        <end position="321"/>
    </location>
</feature>
<dbReference type="GeneTree" id="ENSGT00940000159736"/>
<dbReference type="InterPro" id="IPR013243">
    <property type="entry name" value="SCA7_dom"/>
</dbReference>
<dbReference type="Bgee" id="ENSLOCG00000012332">
    <property type="expression patterns" value="Expressed in ovary and 13 other cell types or tissues"/>
</dbReference>
<feature type="compositionally biased region" description="Basic and acidic residues" evidence="1">
    <location>
        <begin position="229"/>
        <end position="238"/>
    </location>
</feature>
<dbReference type="eggNOG" id="KOG4140">
    <property type="taxonomic scope" value="Eukaryota"/>
</dbReference>
<reference evidence="3" key="2">
    <citation type="submission" date="2025-08" db="UniProtKB">
        <authorList>
            <consortium name="Ensembl"/>
        </authorList>
    </citation>
    <scope>IDENTIFICATION</scope>
</reference>
<feature type="compositionally biased region" description="Pro residues" evidence="1">
    <location>
        <begin position="148"/>
        <end position="161"/>
    </location>
</feature>
<evidence type="ECO:0000313" key="3">
    <source>
        <dbReference type="Ensembl" id="ENSLOCP00000015177.1"/>
    </source>
</evidence>
<dbReference type="HOGENOM" id="CLU_019888_0_0_1"/>